<dbReference type="InterPro" id="IPR022742">
    <property type="entry name" value="Hydrolase_4"/>
</dbReference>
<dbReference type="AlphaFoldDB" id="X8J9D9"/>
<feature type="domain" description="Serine aminopeptidase S33" evidence="1">
    <location>
        <begin position="80"/>
        <end position="331"/>
    </location>
</feature>
<dbReference type="InterPro" id="IPR029058">
    <property type="entry name" value="AB_hydrolase_fold"/>
</dbReference>
<organism evidence="2 3">
    <name type="scientific">Mogibacterium timidum ATCC 33093</name>
    <dbReference type="NCBI Taxonomy" id="1401079"/>
    <lineage>
        <taxon>Bacteria</taxon>
        <taxon>Bacillati</taxon>
        <taxon>Bacillota</taxon>
        <taxon>Clostridia</taxon>
        <taxon>Peptostreptococcales</taxon>
        <taxon>Anaerovoracaceae</taxon>
        <taxon>Mogibacterium</taxon>
    </lineage>
</organism>
<dbReference type="SUPFAM" id="SSF53474">
    <property type="entry name" value="alpha/beta-Hydrolases"/>
    <property type="match status" value="1"/>
</dbReference>
<evidence type="ECO:0000313" key="3">
    <source>
        <dbReference type="Proteomes" id="UP000022645"/>
    </source>
</evidence>
<dbReference type="RefSeq" id="WP_009643459.1">
    <property type="nucleotide sequence ID" value="NZ_JALU01000003.1"/>
</dbReference>
<reference evidence="2 3" key="1">
    <citation type="submission" date="2014-01" db="EMBL/GenBank/DDBJ databases">
        <authorList>
            <person name="Durkin A.S."/>
            <person name="McCorrison J."/>
            <person name="Torralba M."/>
            <person name="Gillis M."/>
            <person name="Haft D.H."/>
            <person name="Methe B."/>
            <person name="Sutton G."/>
            <person name="Nelson K.E."/>
        </authorList>
    </citation>
    <scope>NUCLEOTIDE SEQUENCE [LARGE SCALE GENOMIC DNA]</scope>
    <source>
        <strain evidence="2 3">ATCC 33093</strain>
    </source>
</reference>
<sequence length="362" mass="41232">MSIKKKNKDMHNSPLILKPDSMKQFDFPPGVRMLGEDDYADHMAGANKEWRDKYVQSGDFAAADGLKLRYYHAVRPSGEHPKGCVVILHGYCGFWGKFHEMSEYYWQGGYEVFFLEQRGHGYSGREIDVVDMVHVRDFADYVSDLLIFMDEIVNPVTADLKHIMYAHSMGGAVGALFLEQHPGYFDAAVLSTPMFAIDTGTTPKLLLYLLRAKSRLLHQVEEPFPGGKPWTGRNVFNTSSTMSQARYLYIFNQRLADTHYQTNRLSNGWGAASLRAMSQLHRQASNINIPILMFNAGNDSLLSPAGHYSFAKKVSHIEFYIYEDSKHEIFNAADNIRCDYYSRIFKFIDDNGKVHTEGCSNQ</sequence>
<protein>
    <submittedName>
        <fullName evidence="2">Putative lysophospholipase</fullName>
    </submittedName>
</protein>
<dbReference type="InterPro" id="IPR051044">
    <property type="entry name" value="MAG_DAG_Lipase"/>
</dbReference>
<dbReference type="PANTHER" id="PTHR11614">
    <property type="entry name" value="PHOSPHOLIPASE-RELATED"/>
    <property type="match status" value="1"/>
</dbReference>
<gene>
    <name evidence="2" type="ORF">HMPREF0581_0192</name>
</gene>
<evidence type="ECO:0000313" key="2">
    <source>
        <dbReference type="EMBL" id="EUC58179.1"/>
    </source>
</evidence>
<dbReference type="EMBL" id="JALU01000003">
    <property type="protein sequence ID" value="EUC58179.1"/>
    <property type="molecule type" value="Genomic_DNA"/>
</dbReference>
<dbReference type="Pfam" id="PF12146">
    <property type="entry name" value="Hydrolase_4"/>
    <property type="match status" value="1"/>
</dbReference>
<comment type="caution">
    <text evidence="2">The sequence shown here is derived from an EMBL/GenBank/DDBJ whole genome shotgun (WGS) entry which is preliminary data.</text>
</comment>
<dbReference type="PATRIC" id="fig|1401079.3.peg.159"/>
<dbReference type="Gene3D" id="3.40.50.1820">
    <property type="entry name" value="alpha/beta hydrolase"/>
    <property type="match status" value="1"/>
</dbReference>
<evidence type="ECO:0000259" key="1">
    <source>
        <dbReference type="Pfam" id="PF12146"/>
    </source>
</evidence>
<name>X8J9D9_9FIRM</name>
<dbReference type="Proteomes" id="UP000022645">
    <property type="component" value="Unassembled WGS sequence"/>
</dbReference>
<proteinExistence type="predicted"/>
<accession>X8J9D9</accession>